<name>A0A3E2VU39_CLOIN</name>
<feature type="domain" description="Polymerase/histidinol phosphatase N-terminal" evidence="1">
    <location>
        <begin position="11"/>
        <end position="77"/>
    </location>
</feature>
<dbReference type="InterPro" id="IPR052018">
    <property type="entry name" value="PHP_domain"/>
</dbReference>
<proteinExistence type="predicted"/>
<dbReference type="CDD" id="cd07438">
    <property type="entry name" value="PHP_HisPPase_AMP"/>
    <property type="match status" value="1"/>
</dbReference>
<sequence>MKMRNSNRVSKDLHMHSIWSIDGEHECTALIELAKKAELDTVALCDHNCMQGIDVMYREGKKQGIDVLPAIEFDSLFHGYETHIIGFQQQYHTPVFEHLHERINELEFAALKSKAQRLEELYHVDMQVDTLMERCRKENPFQVIYGTFLAHAQRENLQQLQDYYEGGKRADNAVVNFYWDFCSYGKEAFVPVPYPQAEDVIQLIHEYKGIAVLAHPGVAFFKKDALLNEICSMGLDGIEVFTTYHTMDQQNYFKEYALQKHLLISGGSDFHGSYKPHIRMGEYGMRKEDEHLLDPLLEKLKCQIR</sequence>
<dbReference type="OrthoDB" id="9804333at2"/>
<dbReference type="PANTHER" id="PTHR42924:SF3">
    <property type="entry name" value="POLYMERASE_HISTIDINOL PHOSPHATASE N-TERMINAL DOMAIN-CONTAINING PROTEIN"/>
    <property type="match status" value="1"/>
</dbReference>
<organism evidence="2 3">
    <name type="scientific">Clostridium innocuum</name>
    <dbReference type="NCBI Taxonomy" id="1522"/>
    <lineage>
        <taxon>Bacteria</taxon>
        <taxon>Bacillati</taxon>
        <taxon>Bacillota</taxon>
        <taxon>Clostridia</taxon>
        <taxon>Eubacteriales</taxon>
        <taxon>Clostridiaceae</taxon>
        <taxon>Clostridium</taxon>
    </lineage>
</organism>
<dbReference type="Gene3D" id="3.20.20.140">
    <property type="entry name" value="Metal-dependent hydrolases"/>
    <property type="match status" value="1"/>
</dbReference>
<dbReference type="InterPro" id="IPR004013">
    <property type="entry name" value="PHP_dom"/>
</dbReference>
<dbReference type="InterPro" id="IPR016195">
    <property type="entry name" value="Pol/histidinol_Pase-like"/>
</dbReference>
<dbReference type="GO" id="GO:0035312">
    <property type="term" value="F:5'-3' DNA exonuclease activity"/>
    <property type="evidence" value="ECO:0007669"/>
    <property type="project" value="TreeGrafter"/>
</dbReference>
<dbReference type="InterPro" id="IPR003141">
    <property type="entry name" value="Pol/His_phosphatase_N"/>
</dbReference>
<dbReference type="GO" id="GO:0004534">
    <property type="term" value="F:5'-3' RNA exonuclease activity"/>
    <property type="evidence" value="ECO:0007669"/>
    <property type="project" value="TreeGrafter"/>
</dbReference>
<dbReference type="SMART" id="SM00481">
    <property type="entry name" value="POLIIIAc"/>
    <property type="match status" value="1"/>
</dbReference>
<reference evidence="2 3" key="1">
    <citation type="submission" date="2018-08" db="EMBL/GenBank/DDBJ databases">
        <title>A genome reference for cultivated species of the human gut microbiota.</title>
        <authorList>
            <person name="Zou Y."/>
            <person name="Xue W."/>
            <person name="Luo G."/>
        </authorList>
    </citation>
    <scope>NUCLEOTIDE SEQUENCE [LARGE SCALE GENOMIC DNA]</scope>
    <source>
        <strain evidence="2 3">OF01-2LB</strain>
    </source>
</reference>
<evidence type="ECO:0000313" key="2">
    <source>
        <dbReference type="EMBL" id="RGC14023.1"/>
    </source>
</evidence>
<evidence type="ECO:0000259" key="1">
    <source>
        <dbReference type="SMART" id="SM00481"/>
    </source>
</evidence>
<dbReference type="AlphaFoldDB" id="A0A3E2VU39"/>
<accession>A0A3E2VU39</accession>
<comment type="caution">
    <text evidence="2">The sequence shown here is derived from an EMBL/GenBank/DDBJ whole genome shotgun (WGS) entry which is preliminary data.</text>
</comment>
<dbReference type="EMBL" id="QVEV01000025">
    <property type="protein sequence ID" value="RGC14023.1"/>
    <property type="molecule type" value="Genomic_DNA"/>
</dbReference>
<evidence type="ECO:0000313" key="3">
    <source>
        <dbReference type="Proteomes" id="UP000260025"/>
    </source>
</evidence>
<dbReference type="Gene3D" id="1.10.150.650">
    <property type="match status" value="1"/>
</dbReference>
<dbReference type="SUPFAM" id="SSF89550">
    <property type="entry name" value="PHP domain-like"/>
    <property type="match status" value="1"/>
</dbReference>
<dbReference type="PANTHER" id="PTHR42924">
    <property type="entry name" value="EXONUCLEASE"/>
    <property type="match status" value="1"/>
</dbReference>
<protein>
    <submittedName>
        <fullName evidence="2">PHP domain-containing protein</fullName>
    </submittedName>
</protein>
<dbReference type="Pfam" id="PF02811">
    <property type="entry name" value="PHP"/>
    <property type="match status" value="1"/>
</dbReference>
<gene>
    <name evidence="2" type="ORF">DXA38_15185</name>
</gene>
<dbReference type="Proteomes" id="UP000260025">
    <property type="component" value="Unassembled WGS sequence"/>
</dbReference>